<feature type="transmembrane region" description="Helical" evidence="1">
    <location>
        <begin position="59"/>
        <end position="79"/>
    </location>
</feature>
<name>A0A3A3GHK6_PANTH</name>
<organism evidence="2 3">
    <name type="scientific">Paenibacillus thiaminolyticus</name>
    <name type="common">Bacillus thiaminolyticus</name>
    <dbReference type="NCBI Taxonomy" id="49283"/>
    <lineage>
        <taxon>Bacteria</taxon>
        <taxon>Bacillati</taxon>
        <taxon>Bacillota</taxon>
        <taxon>Bacilli</taxon>
        <taxon>Bacillales</taxon>
        <taxon>Paenibacillaceae</taxon>
        <taxon>Paenibacillus</taxon>
    </lineage>
</organism>
<reference evidence="2 3" key="1">
    <citation type="submission" date="2018-09" db="EMBL/GenBank/DDBJ databases">
        <title>Paenibacillus SK2017-BO5.</title>
        <authorList>
            <person name="Piskunova J.V."/>
            <person name="Dubiley S.A."/>
            <person name="Severinov K.V."/>
        </authorList>
    </citation>
    <scope>NUCLEOTIDE SEQUENCE [LARGE SCALE GENOMIC DNA]</scope>
    <source>
        <strain evidence="2 3">BO5</strain>
    </source>
</reference>
<dbReference type="RefSeq" id="WP_119793977.1">
    <property type="nucleotide sequence ID" value="NZ_QYZD01000009.1"/>
</dbReference>
<evidence type="ECO:0000256" key="1">
    <source>
        <dbReference type="SAM" id="Phobius"/>
    </source>
</evidence>
<evidence type="ECO:0000313" key="2">
    <source>
        <dbReference type="EMBL" id="RJG23837.1"/>
    </source>
</evidence>
<comment type="caution">
    <text evidence="2">The sequence shown here is derived from an EMBL/GenBank/DDBJ whole genome shotgun (WGS) entry which is preliminary data.</text>
</comment>
<keyword evidence="1" id="KW-0812">Transmembrane</keyword>
<proteinExistence type="predicted"/>
<evidence type="ECO:0000313" key="3">
    <source>
        <dbReference type="Proteomes" id="UP000266177"/>
    </source>
</evidence>
<dbReference type="EMBL" id="QYZD01000009">
    <property type="protein sequence ID" value="RJG23837.1"/>
    <property type="molecule type" value="Genomic_DNA"/>
</dbReference>
<feature type="transmembrane region" description="Helical" evidence="1">
    <location>
        <begin position="150"/>
        <end position="170"/>
    </location>
</feature>
<feature type="transmembrane region" description="Helical" evidence="1">
    <location>
        <begin position="200"/>
        <end position="222"/>
    </location>
</feature>
<dbReference type="Proteomes" id="UP000266177">
    <property type="component" value="Unassembled WGS sequence"/>
</dbReference>
<feature type="transmembrane region" description="Helical" evidence="1">
    <location>
        <begin position="100"/>
        <end position="130"/>
    </location>
</feature>
<feature type="transmembrane region" description="Helical" evidence="1">
    <location>
        <begin position="21"/>
        <end position="39"/>
    </location>
</feature>
<keyword evidence="1" id="KW-1133">Transmembrane helix</keyword>
<dbReference type="AlphaFoldDB" id="A0A3A3GHK6"/>
<protein>
    <submittedName>
        <fullName evidence="2">ABC transporter permease</fullName>
    </submittedName>
</protein>
<sequence>MRNLMRLEMKKYKIGGYIRGAVIASGIILLFMVLVSFVQKMDEGTPAFTSLLEAFDFSVTIVRSTFIVFAAVLLSRFVIEEFRSKSITVLFMYPISRKRLIAAKLAIVVVFTFCAIILSTLFVTSGYYLLNRWLDLVPGSLPVSALASQGLKAFINAIAASGMGLIPLFFGMRKHSVAATIVSSILMIAIISSNTNGFSLGSIIFIPLALAVIGGLIAYFTIRNIDRVDVTT</sequence>
<accession>A0A3A3GHK6</accession>
<keyword evidence="1" id="KW-0472">Membrane</keyword>
<gene>
    <name evidence="2" type="ORF">DQX05_12545</name>
</gene>
<dbReference type="OrthoDB" id="9784784at2"/>
<feature type="transmembrane region" description="Helical" evidence="1">
    <location>
        <begin position="177"/>
        <end position="194"/>
    </location>
</feature>